<dbReference type="GO" id="GO:0005737">
    <property type="term" value="C:cytoplasm"/>
    <property type="evidence" value="ECO:0007669"/>
    <property type="project" value="TreeGrafter"/>
</dbReference>
<keyword evidence="2" id="KW-1185">Reference proteome</keyword>
<dbReference type="AlphaFoldDB" id="A0A914RUX1"/>
<keyword evidence="1" id="KW-0808">Transferase</keyword>
<keyword evidence="1" id="KW-0747">Spliceosome</keyword>
<dbReference type="Gene3D" id="3.30.40.10">
    <property type="entry name" value="Zinc/RING finger domain, C3HC4 (zinc finger)"/>
    <property type="match status" value="1"/>
</dbReference>
<organism evidence="2 3">
    <name type="scientific">Parascaris equorum</name>
    <name type="common">Equine roundworm</name>
    <dbReference type="NCBI Taxonomy" id="6256"/>
    <lineage>
        <taxon>Eukaryota</taxon>
        <taxon>Metazoa</taxon>
        <taxon>Ecdysozoa</taxon>
        <taxon>Nematoda</taxon>
        <taxon>Chromadorea</taxon>
        <taxon>Rhabditida</taxon>
        <taxon>Spirurina</taxon>
        <taxon>Ascaridomorpha</taxon>
        <taxon>Ascaridoidea</taxon>
        <taxon>Ascarididae</taxon>
        <taxon>Parascaris</taxon>
    </lineage>
</organism>
<sequence>MWSPSKTLSFDRGAVLPEEPKRLITKYINENGTDPITREQLSVDQLIELKTEGSSAMPRTISGTSIPSLLKLLQD</sequence>
<dbReference type="GO" id="GO:0000398">
    <property type="term" value="P:mRNA splicing, via spliceosome"/>
    <property type="evidence" value="ECO:0007669"/>
    <property type="project" value="InterPro"/>
</dbReference>
<proteinExistence type="inferred from homology"/>
<keyword evidence="1" id="KW-0227">DNA damage</keyword>
<dbReference type="Proteomes" id="UP000887564">
    <property type="component" value="Unplaced"/>
</dbReference>
<dbReference type="PANTHER" id="PTHR43995:SF1">
    <property type="entry name" value="PRE-MRNA-PROCESSING FACTOR 19"/>
    <property type="match status" value="1"/>
</dbReference>
<evidence type="ECO:0000313" key="2">
    <source>
        <dbReference type="Proteomes" id="UP000887564"/>
    </source>
</evidence>
<evidence type="ECO:0000313" key="3">
    <source>
        <dbReference type="WBParaSite" id="PEQ_0001012801-mRNA-1"/>
    </source>
</evidence>
<comment type="subcellular location">
    <subcellularLocation>
        <location evidence="1">Nucleus</location>
    </subcellularLocation>
</comment>
<comment type="similarity">
    <text evidence="1">Belongs to the WD repeat PRP19 family.</text>
</comment>
<protein>
    <recommendedName>
        <fullName evidence="1">Pre-mRNA-processing factor 19</fullName>
        <ecNumber evidence="1">2.3.2.27</ecNumber>
    </recommendedName>
</protein>
<comment type="pathway">
    <text evidence="1">Protein modification; protein ubiquitination.</text>
</comment>
<dbReference type="GO" id="GO:0006281">
    <property type="term" value="P:DNA repair"/>
    <property type="evidence" value="ECO:0007669"/>
    <property type="project" value="UniProtKB-KW"/>
</dbReference>
<dbReference type="GO" id="GO:0000974">
    <property type="term" value="C:Prp19 complex"/>
    <property type="evidence" value="ECO:0007669"/>
    <property type="project" value="UniProtKB-UniRule"/>
</dbReference>
<dbReference type="GO" id="GO:0061630">
    <property type="term" value="F:ubiquitin protein ligase activity"/>
    <property type="evidence" value="ECO:0007669"/>
    <property type="project" value="UniProtKB-UniRule"/>
</dbReference>
<keyword evidence="1" id="KW-0507">mRNA processing</keyword>
<dbReference type="EC" id="2.3.2.27" evidence="1"/>
<evidence type="ECO:0000256" key="1">
    <source>
        <dbReference type="RuleBase" id="RU367101"/>
    </source>
</evidence>
<comment type="function">
    <text evidence="1">Ubiquitin-protein ligase which is mainly involved pre-mRNA splicing and DNA repair. Required for pre-mRNA splicing as component of the spliceosome.</text>
</comment>
<keyword evidence="1" id="KW-0234">DNA repair</keyword>
<dbReference type="GO" id="GO:0070534">
    <property type="term" value="P:protein K63-linked ubiquitination"/>
    <property type="evidence" value="ECO:0007669"/>
    <property type="project" value="UniProtKB-UniRule"/>
</dbReference>
<keyword evidence="1" id="KW-0833">Ubl conjugation pathway</keyword>
<name>A0A914RUX1_PAREQ</name>
<comment type="catalytic activity">
    <reaction evidence="1">
        <text>S-ubiquitinyl-[E2 ubiquitin-conjugating enzyme]-L-cysteine + [acceptor protein]-L-lysine = [E2 ubiquitin-conjugating enzyme]-L-cysteine + N(6)-ubiquitinyl-[acceptor protein]-L-lysine.</text>
        <dbReference type="EC" id="2.3.2.27"/>
    </reaction>
</comment>
<reference evidence="3" key="1">
    <citation type="submission" date="2022-11" db="UniProtKB">
        <authorList>
            <consortium name="WormBaseParasite"/>
        </authorList>
    </citation>
    <scope>IDENTIFICATION</scope>
</reference>
<dbReference type="WBParaSite" id="PEQ_0001012801-mRNA-1">
    <property type="protein sequence ID" value="PEQ_0001012801-mRNA-1"/>
    <property type="gene ID" value="PEQ_0001012801"/>
</dbReference>
<dbReference type="InterPro" id="IPR038959">
    <property type="entry name" value="Prp19"/>
</dbReference>
<keyword evidence="1" id="KW-0508">mRNA splicing</keyword>
<dbReference type="InterPro" id="IPR013083">
    <property type="entry name" value="Znf_RING/FYVE/PHD"/>
</dbReference>
<comment type="subunit">
    <text evidence="1">Homotetramer.</text>
</comment>
<accession>A0A914RUX1</accession>
<dbReference type="PANTHER" id="PTHR43995">
    <property type="entry name" value="PRE-MRNA-PROCESSING FACTOR 19"/>
    <property type="match status" value="1"/>
</dbReference>
<dbReference type="GO" id="GO:0071006">
    <property type="term" value="C:U2-type catalytic step 1 spliceosome"/>
    <property type="evidence" value="ECO:0007669"/>
    <property type="project" value="TreeGrafter"/>
</dbReference>
<keyword evidence="1" id="KW-0539">Nucleus</keyword>